<dbReference type="Pfam" id="PF03788">
    <property type="entry name" value="LrgA"/>
    <property type="match status" value="1"/>
</dbReference>
<keyword evidence="5 6" id="KW-0472">Membrane</keyword>
<evidence type="ECO:0000313" key="8">
    <source>
        <dbReference type="Proteomes" id="UP001193081"/>
    </source>
</evidence>
<comment type="subcellular location">
    <subcellularLocation>
        <location evidence="1">Cell membrane</location>
        <topology evidence="1">Multi-pass membrane protein</topology>
    </subcellularLocation>
</comment>
<dbReference type="EMBL" id="SIJK02000025">
    <property type="protein sequence ID" value="MBP1466897.1"/>
    <property type="molecule type" value="Genomic_DNA"/>
</dbReference>
<gene>
    <name evidence="7" type="ORF">EYB53_014375</name>
</gene>
<protein>
    <submittedName>
        <fullName evidence="7">CidA/LrgA family protein</fullName>
    </submittedName>
</protein>
<evidence type="ECO:0000256" key="4">
    <source>
        <dbReference type="ARBA" id="ARBA00022989"/>
    </source>
</evidence>
<evidence type="ECO:0000256" key="2">
    <source>
        <dbReference type="ARBA" id="ARBA00022475"/>
    </source>
</evidence>
<feature type="transmembrane region" description="Helical" evidence="6">
    <location>
        <begin position="25"/>
        <end position="44"/>
    </location>
</feature>
<name>A0ABS4DBT1_9CHLR</name>
<dbReference type="InterPro" id="IPR005538">
    <property type="entry name" value="LrgA/CidA"/>
</dbReference>
<organism evidence="7 8">
    <name type="scientific">Candidatus Chloroploca mongolica</name>
    <dbReference type="NCBI Taxonomy" id="2528176"/>
    <lineage>
        <taxon>Bacteria</taxon>
        <taxon>Bacillati</taxon>
        <taxon>Chloroflexota</taxon>
        <taxon>Chloroflexia</taxon>
        <taxon>Chloroflexales</taxon>
        <taxon>Chloroflexineae</taxon>
        <taxon>Oscillochloridaceae</taxon>
        <taxon>Candidatus Chloroploca</taxon>
    </lineage>
</organism>
<accession>A0ABS4DBT1</accession>
<evidence type="ECO:0000256" key="5">
    <source>
        <dbReference type="ARBA" id="ARBA00023136"/>
    </source>
</evidence>
<evidence type="ECO:0000313" key="7">
    <source>
        <dbReference type="EMBL" id="MBP1466897.1"/>
    </source>
</evidence>
<evidence type="ECO:0000256" key="3">
    <source>
        <dbReference type="ARBA" id="ARBA00022692"/>
    </source>
</evidence>
<keyword evidence="2" id="KW-1003">Cell membrane</keyword>
<keyword evidence="4 6" id="KW-1133">Transmembrane helix</keyword>
<dbReference type="PANTHER" id="PTHR33931:SF2">
    <property type="entry name" value="HOLIN-LIKE PROTEIN CIDA"/>
    <property type="match status" value="1"/>
</dbReference>
<keyword evidence="3 6" id="KW-0812">Transmembrane</keyword>
<evidence type="ECO:0000256" key="1">
    <source>
        <dbReference type="ARBA" id="ARBA00004651"/>
    </source>
</evidence>
<sequence length="122" mass="13005">MINALLSLLVFQLLGEVLVRAMGVPIPGPVVGMLLLFGALKLRGRVPDTLHKVSEALLNNLSLLFVPAGVGVMVHLNLLRTGWWQLLVTVIVSTLITLVVTALTMQGLVSVQRCARGGQTDG</sequence>
<keyword evidence="8" id="KW-1185">Reference proteome</keyword>
<feature type="transmembrane region" description="Helical" evidence="6">
    <location>
        <begin position="56"/>
        <end position="76"/>
    </location>
</feature>
<dbReference type="Proteomes" id="UP001193081">
    <property type="component" value="Unassembled WGS sequence"/>
</dbReference>
<dbReference type="RefSeq" id="WP_135479095.1">
    <property type="nucleotide sequence ID" value="NZ_SIJK02000025.1"/>
</dbReference>
<feature type="transmembrane region" description="Helical" evidence="6">
    <location>
        <begin position="82"/>
        <end position="103"/>
    </location>
</feature>
<dbReference type="PANTHER" id="PTHR33931">
    <property type="entry name" value="HOLIN-LIKE PROTEIN CIDA-RELATED"/>
    <property type="match status" value="1"/>
</dbReference>
<comment type="caution">
    <text evidence="7">The sequence shown here is derived from an EMBL/GenBank/DDBJ whole genome shotgun (WGS) entry which is preliminary data.</text>
</comment>
<evidence type="ECO:0000256" key="6">
    <source>
        <dbReference type="SAM" id="Phobius"/>
    </source>
</evidence>
<proteinExistence type="predicted"/>
<reference evidence="7 8" key="1">
    <citation type="submission" date="2021-03" db="EMBL/GenBank/DDBJ databases">
        <authorList>
            <person name="Grouzdev D.S."/>
        </authorList>
    </citation>
    <scope>NUCLEOTIDE SEQUENCE [LARGE SCALE GENOMIC DNA]</scope>
    <source>
        <strain evidence="7 8">M50-1</strain>
    </source>
</reference>